<gene>
    <name evidence="1" type="ORF">SDC9_181053</name>
</gene>
<dbReference type="Gene3D" id="3.10.310.40">
    <property type="match status" value="1"/>
</dbReference>
<organism evidence="1">
    <name type="scientific">bioreactor metagenome</name>
    <dbReference type="NCBI Taxonomy" id="1076179"/>
    <lineage>
        <taxon>unclassified sequences</taxon>
        <taxon>metagenomes</taxon>
        <taxon>ecological metagenomes</taxon>
    </lineage>
</organism>
<name>A0A645HBU4_9ZZZZ</name>
<sequence length="59" mass="5354">MAVTGGAAGKFSAVELAKAAVLAMGGQGAGGRPDFAQGGAPDGAKAGEGLAAIKALLGA</sequence>
<proteinExistence type="predicted"/>
<protein>
    <recommendedName>
        <fullName evidence="2">DHHA1 domain-containing protein</fullName>
    </recommendedName>
</protein>
<evidence type="ECO:0000313" key="1">
    <source>
        <dbReference type="EMBL" id="MPN33564.1"/>
    </source>
</evidence>
<evidence type="ECO:0008006" key="2">
    <source>
        <dbReference type="Google" id="ProtNLM"/>
    </source>
</evidence>
<reference evidence="1" key="1">
    <citation type="submission" date="2019-08" db="EMBL/GenBank/DDBJ databases">
        <authorList>
            <person name="Kucharzyk K."/>
            <person name="Murdoch R.W."/>
            <person name="Higgins S."/>
            <person name="Loffler F."/>
        </authorList>
    </citation>
    <scope>NUCLEOTIDE SEQUENCE</scope>
</reference>
<comment type="caution">
    <text evidence="1">The sequence shown here is derived from an EMBL/GenBank/DDBJ whole genome shotgun (WGS) entry which is preliminary data.</text>
</comment>
<dbReference type="AlphaFoldDB" id="A0A645HBU4"/>
<dbReference type="EMBL" id="VSSQ01086130">
    <property type="protein sequence ID" value="MPN33564.1"/>
    <property type="molecule type" value="Genomic_DNA"/>
</dbReference>
<accession>A0A645HBU4</accession>